<dbReference type="OrthoDB" id="821958at2"/>
<sequence length="100" mass="11124">MGIIEGGNIRGRRKPATQMMLMAYCPGEENEDLAYYKTAGAKRSTGHDELELPGNMSGKSMELYISVISEDRKEVADSKYLGLYQFPLSLPLNLISPFCD</sequence>
<dbReference type="RefSeq" id="WP_136834237.1">
    <property type="nucleotide sequence ID" value="NZ_SWBQ01000001.1"/>
</dbReference>
<reference evidence="1 2" key="1">
    <citation type="submission" date="2019-04" db="EMBL/GenBank/DDBJ databases">
        <title>Pedobacter sp. RP-3-15 sp. nov., isolated from Arctic soil.</title>
        <authorList>
            <person name="Dahal R.H."/>
            <person name="Kim D.-U."/>
        </authorList>
    </citation>
    <scope>NUCLEOTIDE SEQUENCE [LARGE SCALE GENOMIC DNA]</scope>
    <source>
        <strain evidence="1 2">RP-3-15</strain>
    </source>
</reference>
<evidence type="ECO:0000313" key="2">
    <source>
        <dbReference type="Proteomes" id="UP000307244"/>
    </source>
</evidence>
<evidence type="ECO:0000313" key="1">
    <source>
        <dbReference type="EMBL" id="TKC08818.1"/>
    </source>
</evidence>
<gene>
    <name evidence="1" type="ORF">FA047_01595</name>
</gene>
<dbReference type="EMBL" id="SWBQ01000001">
    <property type="protein sequence ID" value="TKC08818.1"/>
    <property type="molecule type" value="Genomic_DNA"/>
</dbReference>
<dbReference type="AlphaFoldDB" id="A0A4U1CSU5"/>
<protein>
    <submittedName>
        <fullName evidence="1">Uncharacterized protein</fullName>
    </submittedName>
</protein>
<accession>A0A4U1CSU5</accession>
<proteinExistence type="predicted"/>
<name>A0A4U1CSU5_9SPHI</name>
<dbReference type="Pfam" id="PF19781">
    <property type="entry name" value="DUF6266"/>
    <property type="match status" value="1"/>
</dbReference>
<comment type="caution">
    <text evidence="1">The sequence shown here is derived from an EMBL/GenBank/DDBJ whole genome shotgun (WGS) entry which is preliminary data.</text>
</comment>
<keyword evidence="2" id="KW-1185">Reference proteome</keyword>
<organism evidence="1 2">
    <name type="scientific">Pedobacter frigoris</name>
    <dbReference type="NCBI Taxonomy" id="2571272"/>
    <lineage>
        <taxon>Bacteria</taxon>
        <taxon>Pseudomonadati</taxon>
        <taxon>Bacteroidota</taxon>
        <taxon>Sphingobacteriia</taxon>
        <taxon>Sphingobacteriales</taxon>
        <taxon>Sphingobacteriaceae</taxon>
        <taxon>Pedobacter</taxon>
    </lineage>
</organism>
<dbReference type="Proteomes" id="UP000307244">
    <property type="component" value="Unassembled WGS sequence"/>
</dbReference>
<dbReference type="InterPro" id="IPR046233">
    <property type="entry name" value="DUF6266"/>
</dbReference>